<comment type="caution">
    <text evidence="4">The sequence shown here is derived from an EMBL/GenBank/DDBJ whole genome shotgun (WGS) entry which is preliminary data.</text>
</comment>
<evidence type="ECO:0000259" key="3">
    <source>
        <dbReference type="Pfam" id="PF00881"/>
    </source>
</evidence>
<dbReference type="InterPro" id="IPR000415">
    <property type="entry name" value="Nitroreductase-like"/>
</dbReference>
<keyword evidence="5" id="KW-1185">Reference proteome</keyword>
<evidence type="ECO:0000256" key="2">
    <source>
        <dbReference type="ARBA" id="ARBA00023002"/>
    </source>
</evidence>
<reference evidence="4" key="1">
    <citation type="submission" date="2022-08" db="EMBL/GenBank/DDBJ databases">
        <title>Novel Bdellovibrio Species Isolated from Svalbard: Designation Bdellovibrio svalbardensis.</title>
        <authorList>
            <person name="Mitchell R.J."/>
            <person name="Choi S.Y."/>
        </authorList>
    </citation>
    <scope>NUCLEOTIDE SEQUENCE</scope>
    <source>
        <strain evidence="4">PAP01</strain>
    </source>
</reference>
<protein>
    <submittedName>
        <fullName evidence="4">Nitroreductase family protein</fullName>
    </submittedName>
</protein>
<dbReference type="Gene3D" id="3.40.109.10">
    <property type="entry name" value="NADH Oxidase"/>
    <property type="match status" value="1"/>
</dbReference>
<evidence type="ECO:0000313" key="4">
    <source>
        <dbReference type="EMBL" id="MDG0815962.1"/>
    </source>
</evidence>
<dbReference type="PANTHER" id="PTHR43673">
    <property type="entry name" value="NAD(P)H NITROREDUCTASE YDGI-RELATED"/>
    <property type="match status" value="1"/>
</dbReference>
<evidence type="ECO:0000256" key="1">
    <source>
        <dbReference type="ARBA" id="ARBA00007118"/>
    </source>
</evidence>
<sequence>MDFFEVVNRRRSVRRYTGAAVPAEVMNKALDAALLAPNSSNLQTWKFYWVSSTDKKKQLAEACLNQGAARTADQLLVVVASPDLWKKTSQAILQQPVAPTAATQFRQYYSKLVPFTYGWRMVAPIKWLIFNLIGLWKPIMRRPWSSRDIQEVSIKSACLGAENFMLAIAAQGFDTCPMEGFDESRVKRLLGLKCFERVVMVISVGERDPQGIWGERYRCPRDWFIHQV</sequence>
<gene>
    <name evidence="4" type="ORF">NWE73_06290</name>
</gene>
<dbReference type="Pfam" id="PF00881">
    <property type="entry name" value="Nitroreductase"/>
    <property type="match status" value="1"/>
</dbReference>
<organism evidence="4 5">
    <name type="scientific">Bdellovibrio svalbardensis</name>
    <dbReference type="NCBI Taxonomy" id="2972972"/>
    <lineage>
        <taxon>Bacteria</taxon>
        <taxon>Pseudomonadati</taxon>
        <taxon>Bdellovibrionota</taxon>
        <taxon>Bdellovibrionia</taxon>
        <taxon>Bdellovibrionales</taxon>
        <taxon>Pseudobdellovibrionaceae</taxon>
        <taxon>Bdellovibrio</taxon>
    </lineage>
</organism>
<dbReference type="EMBL" id="JANRMI010000002">
    <property type="protein sequence ID" value="MDG0815962.1"/>
    <property type="molecule type" value="Genomic_DNA"/>
</dbReference>
<dbReference type="PANTHER" id="PTHR43673:SF10">
    <property type="entry name" value="NADH DEHYDROGENASE_NAD(P)H NITROREDUCTASE XCC3605-RELATED"/>
    <property type="match status" value="1"/>
</dbReference>
<dbReference type="InterPro" id="IPR029479">
    <property type="entry name" value="Nitroreductase"/>
</dbReference>
<dbReference type="RefSeq" id="WP_277577441.1">
    <property type="nucleotide sequence ID" value="NZ_JANRMI010000002.1"/>
</dbReference>
<dbReference type="SUPFAM" id="SSF55469">
    <property type="entry name" value="FMN-dependent nitroreductase-like"/>
    <property type="match status" value="1"/>
</dbReference>
<dbReference type="Proteomes" id="UP001152321">
    <property type="component" value="Unassembled WGS sequence"/>
</dbReference>
<keyword evidence="2" id="KW-0560">Oxidoreductase</keyword>
<name>A0ABT6DGJ2_9BACT</name>
<proteinExistence type="inferred from homology"/>
<feature type="domain" description="Nitroreductase" evidence="3">
    <location>
        <begin position="9"/>
        <end position="205"/>
    </location>
</feature>
<accession>A0ABT6DGJ2</accession>
<evidence type="ECO:0000313" key="5">
    <source>
        <dbReference type="Proteomes" id="UP001152321"/>
    </source>
</evidence>
<comment type="similarity">
    <text evidence="1">Belongs to the nitroreductase family.</text>
</comment>